<evidence type="ECO:0000313" key="3">
    <source>
        <dbReference type="Proteomes" id="UP000282076"/>
    </source>
</evidence>
<sequence length="191" mass="20183">MRRFRKQFAIAVILLLLMSGAASAATDSKTSPDSHPPLGYKAYLKLDGISGESTARGYENWILLSGVQFDVTNAITVANGAGSGSGKANLNQFVVTKKSDASSVPIFLASLSGTAIKRGQIALVPLGDGATPIMTIDLDSILIAGFSFDNAYETLLFKFDSLKFTYFPTDSKGGKGTPVSGGWSFSQNKKL</sequence>
<keyword evidence="3" id="KW-1185">Reference proteome</keyword>
<dbReference type="RefSeq" id="WP_120978685.1">
    <property type="nucleotide sequence ID" value="NZ_RBZM01000008.1"/>
</dbReference>
<dbReference type="AlphaFoldDB" id="A0A494XJV7"/>
<organism evidence="2 3">
    <name type="scientific">Cohnella endophytica</name>
    <dbReference type="NCBI Taxonomy" id="2419778"/>
    <lineage>
        <taxon>Bacteria</taxon>
        <taxon>Bacillati</taxon>
        <taxon>Bacillota</taxon>
        <taxon>Bacilli</taxon>
        <taxon>Bacillales</taxon>
        <taxon>Paenibacillaceae</taxon>
        <taxon>Cohnella</taxon>
    </lineage>
</organism>
<reference evidence="2 3" key="1">
    <citation type="submission" date="2018-10" db="EMBL/GenBank/DDBJ databases">
        <title>Cohnella sp. M2MS4P-1, whole genome shotgun sequence.</title>
        <authorList>
            <person name="Tuo L."/>
        </authorList>
    </citation>
    <scope>NUCLEOTIDE SEQUENCE [LARGE SCALE GENOMIC DNA]</scope>
    <source>
        <strain evidence="2 3">M2MS4P-1</strain>
    </source>
</reference>
<evidence type="ECO:0000256" key="1">
    <source>
        <dbReference type="SAM" id="SignalP"/>
    </source>
</evidence>
<protein>
    <submittedName>
        <fullName evidence="2">Type VI secretion system tube protein Hcp</fullName>
    </submittedName>
</protein>
<dbReference type="EMBL" id="RBZM01000008">
    <property type="protein sequence ID" value="RKP50001.1"/>
    <property type="molecule type" value="Genomic_DNA"/>
</dbReference>
<dbReference type="InterPro" id="IPR008514">
    <property type="entry name" value="T6SS_Hcp"/>
</dbReference>
<dbReference type="Pfam" id="PF05638">
    <property type="entry name" value="T6SS_HCP"/>
    <property type="match status" value="1"/>
</dbReference>
<gene>
    <name evidence="2" type="ORF">D7Z26_19485</name>
</gene>
<dbReference type="Gene3D" id="2.30.110.20">
    <property type="entry name" value="Hcp1-like"/>
    <property type="match status" value="1"/>
</dbReference>
<keyword evidence="1" id="KW-0732">Signal</keyword>
<proteinExistence type="predicted"/>
<name>A0A494XJV7_9BACL</name>
<evidence type="ECO:0000313" key="2">
    <source>
        <dbReference type="EMBL" id="RKP50001.1"/>
    </source>
</evidence>
<feature type="signal peptide" evidence="1">
    <location>
        <begin position="1"/>
        <end position="24"/>
    </location>
</feature>
<dbReference type="InterPro" id="IPR036624">
    <property type="entry name" value="Hcp1-lik_sf"/>
</dbReference>
<dbReference type="PANTHER" id="PTHR36152:SF1">
    <property type="entry name" value="UBIQUITIN-LIKE DOMAIN-CONTAINING PROTEIN"/>
    <property type="match status" value="1"/>
</dbReference>
<accession>A0A494XJV7</accession>
<dbReference type="OrthoDB" id="2609555at2"/>
<dbReference type="SUPFAM" id="SSF141452">
    <property type="entry name" value="Hcp1-like"/>
    <property type="match status" value="1"/>
</dbReference>
<comment type="caution">
    <text evidence="2">The sequence shown here is derived from an EMBL/GenBank/DDBJ whole genome shotgun (WGS) entry which is preliminary data.</text>
</comment>
<dbReference type="Proteomes" id="UP000282076">
    <property type="component" value="Unassembled WGS sequence"/>
</dbReference>
<dbReference type="InterPro" id="IPR053165">
    <property type="entry name" value="HSI-I_assembly_Hcp1"/>
</dbReference>
<dbReference type="PANTHER" id="PTHR36152">
    <property type="entry name" value="CYTOPLASMIC PROTEIN-RELATED"/>
    <property type="match status" value="1"/>
</dbReference>
<feature type="chain" id="PRO_5019795669" evidence="1">
    <location>
        <begin position="25"/>
        <end position="191"/>
    </location>
</feature>